<organism evidence="2 3">
    <name type="scientific">Rotaria sordida</name>
    <dbReference type="NCBI Taxonomy" id="392033"/>
    <lineage>
        <taxon>Eukaryota</taxon>
        <taxon>Metazoa</taxon>
        <taxon>Spiralia</taxon>
        <taxon>Gnathifera</taxon>
        <taxon>Rotifera</taxon>
        <taxon>Eurotatoria</taxon>
        <taxon>Bdelloidea</taxon>
        <taxon>Philodinida</taxon>
        <taxon>Philodinidae</taxon>
        <taxon>Rotaria</taxon>
    </lineage>
</organism>
<dbReference type="EMBL" id="CAJOAX010011863">
    <property type="protein sequence ID" value="CAF4101360.1"/>
    <property type="molecule type" value="Genomic_DNA"/>
</dbReference>
<gene>
    <name evidence="2" type="ORF">OTI717_LOCUS34141</name>
</gene>
<comment type="caution">
    <text evidence="2">The sequence shown here is derived from an EMBL/GenBank/DDBJ whole genome shotgun (WGS) entry which is preliminary data.</text>
</comment>
<dbReference type="AlphaFoldDB" id="A0A819V338"/>
<feature type="region of interest" description="Disordered" evidence="1">
    <location>
        <begin position="50"/>
        <end position="71"/>
    </location>
</feature>
<evidence type="ECO:0000256" key="1">
    <source>
        <dbReference type="SAM" id="MobiDB-lite"/>
    </source>
</evidence>
<name>A0A819V338_9BILA</name>
<evidence type="ECO:0000313" key="2">
    <source>
        <dbReference type="EMBL" id="CAF4101360.1"/>
    </source>
</evidence>
<accession>A0A819V338</accession>
<sequence length="364" mass="41918">MTKTNQRTTAGNINTASSYNLEEMIAYIGRNPNVTFRVHRHLVQVPYPQHLNAPIESSTPQTPKRNLDSNDNDAAQISEQQRVFSNSKQKNTGQMNLSMAPNSAHLLDWNPVLDQPQQQASDQQQRRLQFEQLKRAISIDNSKNQPSDVTAASIIEEHFKQQGISIMFSLVGHAGNKLKLGVNNKESYATLISTDKWPSQINNINITVIKPKFIPDSFALVVRYVPLQYNDEYVKEEIERNLQSAENVRRIQYHFQRRTNDFRFIVKDLREYYSTLKLGHMRDKCDLVHPRCRICLNNLIDGQTHDCSNVVRCAQCDGHHHSLSNECEKVAEYRFKLKEQVNNAISTGKLHRLVPQDHAQPMQF</sequence>
<reference evidence="2" key="1">
    <citation type="submission" date="2021-02" db="EMBL/GenBank/DDBJ databases">
        <authorList>
            <person name="Nowell W R."/>
        </authorList>
    </citation>
    <scope>NUCLEOTIDE SEQUENCE</scope>
</reference>
<protein>
    <submittedName>
        <fullName evidence="2">Uncharacterized protein</fullName>
    </submittedName>
</protein>
<dbReference type="Proteomes" id="UP000663823">
    <property type="component" value="Unassembled WGS sequence"/>
</dbReference>
<evidence type="ECO:0000313" key="3">
    <source>
        <dbReference type="Proteomes" id="UP000663823"/>
    </source>
</evidence>
<feature type="compositionally biased region" description="Polar residues" evidence="1">
    <location>
        <begin position="55"/>
        <end position="64"/>
    </location>
</feature>
<proteinExistence type="predicted"/>